<evidence type="ECO:0000313" key="1">
    <source>
        <dbReference type="EMBL" id="RAN92618.1"/>
    </source>
</evidence>
<reference evidence="1 2" key="1">
    <citation type="submission" date="2018-03" db="EMBL/GenBank/DDBJ databases">
        <title>Genomic framework for the identification of Micromonospora saelicesensis and Micromonospora noduli.</title>
        <authorList>
            <person name="Riesco R."/>
            <person name="Trujillo M.E."/>
        </authorList>
    </citation>
    <scope>NUCLEOTIDE SEQUENCE [LARGE SCALE GENOMIC DNA]</scope>
    <source>
        <strain evidence="1 2">GAR05</strain>
    </source>
</reference>
<proteinExistence type="predicted"/>
<gene>
    <name evidence="1" type="ORF">GAR05_06110</name>
</gene>
<dbReference type="EMBL" id="PXXW01000055">
    <property type="protein sequence ID" value="RAN92618.1"/>
    <property type="molecule type" value="Genomic_DNA"/>
</dbReference>
<accession>A0ABX9CAA3</accession>
<protein>
    <submittedName>
        <fullName evidence="1">Uncharacterized protein</fullName>
    </submittedName>
</protein>
<dbReference type="Proteomes" id="UP000249334">
    <property type="component" value="Unassembled WGS sequence"/>
</dbReference>
<sequence length="104" mass="12003">MDRNTWSYLEDGSKKTAEFKYAGIERALQWEPGSVTAILDGRDPTPVTAPSEADDEEIELVRGDKKLTPEMRDRIIALIHERRKRQKAASLEETRNMIELFRRG</sequence>
<keyword evidence="2" id="KW-1185">Reference proteome</keyword>
<name>A0ABX9CAA3_9ACTN</name>
<organism evidence="1 2">
    <name type="scientific">Micromonospora saelicesensis</name>
    <dbReference type="NCBI Taxonomy" id="285676"/>
    <lineage>
        <taxon>Bacteria</taxon>
        <taxon>Bacillati</taxon>
        <taxon>Actinomycetota</taxon>
        <taxon>Actinomycetes</taxon>
        <taxon>Micromonosporales</taxon>
        <taxon>Micromonosporaceae</taxon>
        <taxon>Micromonospora</taxon>
    </lineage>
</organism>
<comment type="caution">
    <text evidence="1">The sequence shown here is derived from an EMBL/GenBank/DDBJ whole genome shotgun (WGS) entry which is preliminary data.</text>
</comment>
<evidence type="ECO:0000313" key="2">
    <source>
        <dbReference type="Proteomes" id="UP000249334"/>
    </source>
</evidence>